<dbReference type="OrthoDB" id="1896086at2759"/>
<reference evidence="2" key="1">
    <citation type="submission" date="2018-12" db="EMBL/GenBank/DDBJ databases">
        <authorList>
            <person name="Syme R.A."/>
            <person name="Farfan-Caceres L."/>
            <person name="Lichtenzveig J."/>
        </authorList>
    </citation>
    <scope>NUCLEOTIDE SEQUENCE</scope>
    <source>
        <strain evidence="2">Al4</strain>
    </source>
</reference>
<dbReference type="EMBL" id="RZGK01000011">
    <property type="protein sequence ID" value="KAF9695708.1"/>
    <property type="molecule type" value="Genomic_DNA"/>
</dbReference>
<proteinExistence type="predicted"/>
<sequence length="112" mass="12180">MPVVLLGLMLGVLANQALAGCMISTLKPCPEQAGIWLNKCPKGAPRTWACLDPKLEFPTVDCIVKDLKACGTLETNPLLLYSFGATTVQVRTQVRDVLKPRPVMFNDALPLE</sequence>
<comment type="caution">
    <text evidence="2">The sequence shown here is derived from an EMBL/GenBank/DDBJ whole genome shotgun (WGS) entry which is preliminary data.</text>
</comment>
<reference evidence="2" key="2">
    <citation type="submission" date="2020-09" db="EMBL/GenBank/DDBJ databases">
        <title>Reference genome assembly for Australian Ascochyta lentis isolate Al4.</title>
        <authorList>
            <person name="Lee R.C."/>
            <person name="Farfan-Caceres L.M."/>
            <person name="Debler J.W."/>
            <person name="Williams A.H."/>
            <person name="Henares B.M."/>
        </authorList>
    </citation>
    <scope>NUCLEOTIDE SEQUENCE</scope>
    <source>
        <strain evidence="2">Al4</strain>
    </source>
</reference>
<keyword evidence="3" id="KW-1185">Reference proteome</keyword>
<name>A0A8H7MI10_9PLEO</name>
<feature type="signal peptide" evidence="1">
    <location>
        <begin position="1"/>
        <end position="19"/>
    </location>
</feature>
<feature type="chain" id="PRO_5034259801" description="Secreted protein" evidence="1">
    <location>
        <begin position="20"/>
        <end position="112"/>
    </location>
</feature>
<protein>
    <recommendedName>
        <fullName evidence="4">Secreted protein</fullName>
    </recommendedName>
</protein>
<evidence type="ECO:0000256" key="1">
    <source>
        <dbReference type="SAM" id="SignalP"/>
    </source>
</evidence>
<evidence type="ECO:0008006" key="4">
    <source>
        <dbReference type="Google" id="ProtNLM"/>
    </source>
</evidence>
<dbReference type="Proteomes" id="UP000651452">
    <property type="component" value="Unassembled WGS sequence"/>
</dbReference>
<organism evidence="2 3">
    <name type="scientific">Ascochyta lentis</name>
    <dbReference type="NCBI Taxonomy" id="205686"/>
    <lineage>
        <taxon>Eukaryota</taxon>
        <taxon>Fungi</taxon>
        <taxon>Dikarya</taxon>
        <taxon>Ascomycota</taxon>
        <taxon>Pezizomycotina</taxon>
        <taxon>Dothideomycetes</taxon>
        <taxon>Pleosporomycetidae</taxon>
        <taxon>Pleosporales</taxon>
        <taxon>Pleosporineae</taxon>
        <taxon>Didymellaceae</taxon>
        <taxon>Ascochyta</taxon>
    </lineage>
</organism>
<evidence type="ECO:0000313" key="2">
    <source>
        <dbReference type="EMBL" id="KAF9695708.1"/>
    </source>
</evidence>
<dbReference type="AlphaFoldDB" id="A0A8H7MI10"/>
<accession>A0A8H7MI10</accession>
<evidence type="ECO:0000313" key="3">
    <source>
        <dbReference type="Proteomes" id="UP000651452"/>
    </source>
</evidence>
<keyword evidence="1" id="KW-0732">Signal</keyword>
<gene>
    <name evidence="2" type="ORF">EKO04_006371</name>
</gene>